<keyword evidence="2" id="KW-0812">Transmembrane</keyword>
<dbReference type="SUPFAM" id="SSF58038">
    <property type="entry name" value="SNARE fusion complex"/>
    <property type="match status" value="1"/>
</dbReference>
<gene>
    <name evidence="3" type="ORF">JKF63_07150</name>
</gene>
<protein>
    <submittedName>
        <fullName evidence="3">Uncharacterized protein</fullName>
    </submittedName>
</protein>
<organism evidence="3 4">
    <name type="scientific">Porcisia hertigi</name>
    <dbReference type="NCBI Taxonomy" id="2761500"/>
    <lineage>
        <taxon>Eukaryota</taxon>
        <taxon>Discoba</taxon>
        <taxon>Euglenozoa</taxon>
        <taxon>Kinetoplastea</taxon>
        <taxon>Metakinetoplastina</taxon>
        <taxon>Trypanosomatida</taxon>
        <taxon>Trypanosomatidae</taxon>
        <taxon>Leishmaniinae</taxon>
        <taxon>Porcisia</taxon>
    </lineage>
</organism>
<comment type="caution">
    <text evidence="3">The sequence shown here is derived from an EMBL/GenBank/DDBJ whole genome shotgun (WGS) entry which is preliminary data.</text>
</comment>
<evidence type="ECO:0000256" key="1">
    <source>
        <dbReference type="SAM" id="MobiDB-lite"/>
    </source>
</evidence>
<dbReference type="AlphaFoldDB" id="A0A836LKM8"/>
<proteinExistence type="predicted"/>
<evidence type="ECO:0000313" key="4">
    <source>
        <dbReference type="Proteomes" id="UP000674318"/>
    </source>
</evidence>
<dbReference type="OrthoDB" id="428895at2759"/>
<dbReference type="Proteomes" id="UP000674318">
    <property type="component" value="Chromosome 6"/>
</dbReference>
<sequence length="406" mass="44528">MHRAIRKLEQLQVHLTNDAAAQGTTVEQRRAAEAAKQQRLAELTPYKQTEYHCLERVAELRQALRDIEELQAALGHGSSGGVSHSREEEEEGEERAGDAVNADDDEHAKLLPRHEHHQRPLPSTNTVLLEQELARSRQEARRAYHNLQRLQREAARFASMGAGVASVPETSAPSASPEAVEWQRALLHVERAKRWYCDVFGIHVVPSVGDPMLQLTRPAQTQLSAGGMRHFSSGANAVSPCVTAAASAVFSSAPRRPRNGRGGSGLASPQEGDEARGDGSDGSGRDPSTVPPMRMLCNAHEDAEFQEFFATVEENNALMDAAIDRLSDGVGRLLENARGVQDELAVQDALLQQTELGVAAREMQLTQMNRRLRRAILEMDDSSTCMYVTCLFILLLVLGLLLRVAS</sequence>
<dbReference type="KEGG" id="phet:94293168"/>
<keyword evidence="2" id="KW-1133">Transmembrane helix</keyword>
<evidence type="ECO:0000256" key="2">
    <source>
        <dbReference type="SAM" id="Phobius"/>
    </source>
</evidence>
<reference evidence="3 4" key="1">
    <citation type="submission" date="2021-02" db="EMBL/GenBank/DDBJ databases">
        <title>Porcisia hertigi Genome sequencing and assembly.</title>
        <authorList>
            <person name="Almutairi H."/>
            <person name="Gatherer D."/>
        </authorList>
    </citation>
    <scope>NUCLEOTIDE SEQUENCE [LARGE SCALE GENOMIC DNA]</scope>
    <source>
        <strain evidence="3 4">C119</strain>
    </source>
</reference>
<keyword evidence="2" id="KW-0472">Membrane</keyword>
<feature type="region of interest" description="Disordered" evidence="1">
    <location>
        <begin position="252"/>
        <end position="293"/>
    </location>
</feature>
<dbReference type="EMBL" id="JAFJZO010000006">
    <property type="protein sequence ID" value="KAG5511208.1"/>
    <property type="molecule type" value="Genomic_DNA"/>
</dbReference>
<feature type="region of interest" description="Disordered" evidence="1">
    <location>
        <begin position="74"/>
        <end position="102"/>
    </location>
</feature>
<feature type="transmembrane region" description="Helical" evidence="2">
    <location>
        <begin position="386"/>
        <end position="405"/>
    </location>
</feature>
<dbReference type="GeneID" id="94293168"/>
<dbReference type="RefSeq" id="XP_067759529.1">
    <property type="nucleotide sequence ID" value="XM_067903091.1"/>
</dbReference>
<evidence type="ECO:0000313" key="3">
    <source>
        <dbReference type="EMBL" id="KAG5511208.1"/>
    </source>
</evidence>
<keyword evidence="4" id="KW-1185">Reference proteome</keyword>
<dbReference type="CDD" id="cd15841">
    <property type="entry name" value="SNARE_Qc"/>
    <property type="match status" value="1"/>
</dbReference>
<name>A0A836LKM8_9TRYP</name>
<accession>A0A836LKM8</accession>